<evidence type="ECO:0000256" key="11">
    <source>
        <dbReference type="SAM" id="MobiDB-lite"/>
    </source>
</evidence>
<proteinExistence type="inferred from homology"/>
<evidence type="ECO:0000256" key="1">
    <source>
        <dbReference type="ARBA" id="ARBA00006234"/>
    </source>
</evidence>
<dbReference type="GO" id="GO:0004674">
    <property type="term" value="F:protein serine/threonine kinase activity"/>
    <property type="evidence" value="ECO:0007669"/>
    <property type="project" value="UniProtKB-KW"/>
</dbReference>
<comment type="catalytic activity">
    <reaction evidence="8">
        <text>L-threonyl-[protein] + ATP = O-phospho-L-threonyl-[protein] + ADP + H(+)</text>
        <dbReference type="Rhea" id="RHEA:46608"/>
        <dbReference type="Rhea" id="RHEA-COMP:11060"/>
        <dbReference type="Rhea" id="RHEA-COMP:11605"/>
        <dbReference type="ChEBI" id="CHEBI:15378"/>
        <dbReference type="ChEBI" id="CHEBI:30013"/>
        <dbReference type="ChEBI" id="CHEBI:30616"/>
        <dbReference type="ChEBI" id="CHEBI:61977"/>
        <dbReference type="ChEBI" id="CHEBI:456216"/>
        <dbReference type="EC" id="2.7.11.1"/>
    </reaction>
</comment>
<evidence type="ECO:0000256" key="4">
    <source>
        <dbReference type="ARBA" id="ARBA00022679"/>
    </source>
</evidence>
<evidence type="ECO:0000256" key="6">
    <source>
        <dbReference type="ARBA" id="ARBA00022777"/>
    </source>
</evidence>
<dbReference type="Gene3D" id="3.30.310.80">
    <property type="entry name" value="Kinase associated domain 1, KA1"/>
    <property type="match status" value="1"/>
</dbReference>
<keyword evidence="4" id="KW-0808">Transferase</keyword>
<dbReference type="InterPro" id="IPR001772">
    <property type="entry name" value="KA1_dom"/>
</dbReference>
<dbReference type="SMART" id="SM00220">
    <property type="entry name" value="S_TKc"/>
    <property type="match status" value="1"/>
</dbReference>
<comment type="caution">
    <text evidence="14">The sequence shown here is derived from an EMBL/GenBank/DDBJ whole genome shotgun (WGS) entry which is preliminary data.</text>
</comment>
<dbReference type="Pfam" id="PF02149">
    <property type="entry name" value="KA1"/>
    <property type="match status" value="1"/>
</dbReference>
<evidence type="ECO:0000259" key="13">
    <source>
        <dbReference type="PROSITE" id="PS50032"/>
    </source>
</evidence>
<dbReference type="SUPFAM" id="SSF103243">
    <property type="entry name" value="KA1-like"/>
    <property type="match status" value="1"/>
</dbReference>
<dbReference type="PANTHER" id="PTHR24346">
    <property type="entry name" value="MAP/MICROTUBULE AFFINITY-REGULATING KINASE"/>
    <property type="match status" value="1"/>
</dbReference>
<dbReference type="OMA" id="SWDYFKL"/>
<keyword evidence="3" id="KW-0723">Serine/threonine-protein kinase</keyword>
<dbReference type="InterPro" id="IPR000719">
    <property type="entry name" value="Prot_kinase_dom"/>
</dbReference>
<evidence type="ECO:0000256" key="5">
    <source>
        <dbReference type="ARBA" id="ARBA00022741"/>
    </source>
</evidence>
<dbReference type="PROSITE" id="PS00107">
    <property type="entry name" value="PROTEIN_KINASE_ATP"/>
    <property type="match status" value="1"/>
</dbReference>
<reference evidence="14" key="1">
    <citation type="submission" date="2022-12" db="EMBL/GenBank/DDBJ databases">
        <title>Genome assemblies of Blomia tropicalis.</title>
        <authorList>
            <person name="Cui Y."/>
        </authorList>
    </citation>
    <scope>NUCLEOTIDE SEQUENCE</scope>
    <source>
        <tissue evidence="14">Adult mites</tissue>
    </source>
</reference>
<dbReference type="GO" id="GO:0005737">
    <property type="term" value="C:cytoplasm"/>
    <property type="evidence" value="ECO:0007669"/>
    <property type="project" value="TreeGrafter"/>
</dbReference>
<keyword evidence="7 10" id="KW-0067">ATP-binding</keyword>
<dbReference type="Gene3D" id="1.10.510.10">
    <property type="entry name" value="Transferase(Phosphotransferase) domain 1"/>
    <property type="match status" value="1"/>
</dbReference>
<evidence type="ECO:0000256" key="10">
    <source>
        <dbReference type="PROSITE-ProRule" id="PRU10141"/>
    </source>
</evidence>
<evidence type="ECO:0000313" key="14">
    <source>
        <dbReference type="EMBL" id="KAJ6218877.1"/>
    </source>
</evidence>
<dbReference type="FunFam" id="3.30.200.20:FF:000003">
    <property type="entry name" value="Non-specific serine/threonine protein kinase"/>
    <property type="match status" value="1"/>
</dbReference>
<evidence type="ECO:0000256" key="8">
    <source>
        <dbReference type="ARBA" id="ARBA00047899"/>
    </source>
</evidence>
<evidence type="ECO:0000256" key="3">
    <source>
        <dbReference type="ARBA" id="ARBA00022527"/>
    </source>
</evidence>
<feature type="domain" description="KA1" evidence="13">
    <location>
        <begin position="531"/>
        <end position="577"/>
    </location>
</feature>
<dbReference type="Pfam" id="PF00069">
    <property type="entry name" value="Pkinase"/>
    <property type="match status" value="1"/>
</dbReference>
<dbReference type="PANTHER" id="PTHR24346:SF30">
    <property type="entry name" value="MATERNAL EMBRYONIC LEUCINE ZIPPER KINASE"/>
    <property type="match status" value="1"/>
</dbReference>
<keyword evidence="6" id="KW-0418">Kinase</keyword>
<keyword evidence="15" id="KW-1185">Reference proteome</keyword>
<feature type="compositionally biased region" description="Polar residues" evidence="11">
    <location>
        <begin position="437"/>
        <end position="446"/>
    </location>
</feature>
<sequence>MDFDNFDNSVKGYYVHGKKLGEGGFGVVRMATHLITRQKVAIKIINKVKVGKDLFRVKTEIEALKILQHDNIAKLLQVIEDSINIYLVMEYCSGGELFDYLLSKRHLSETESRRFIISLLNVLSYVHGKGFAHRDIKPENILLDEKSNIKLIDFGLAANSGSAGSLECLSTCCGSPAYVAPELLEGRKYSGPAVDVWSTGVLLYTILTGNLPFNDNNTKALYRKIKAGDFTMPLFFNRNLKDLLRKMLATDPKMRITIPQIMEHPWIKPYRMKIEPKVENSTNEIQVNDQILLKCAALLVNDDLNDIRNKIIKNYGYETATYWLTYFNPEQFKDLEILSRKEMINRRRSRSSSELTSPYVSDLLRKRKEVKYGENVDPTASKFANTDMKVKVQTRLFHPPTNSIRKPAIVRNLFPTVGTSENPSNRKILVSKDPNVDTPTKFSSIESPKPPLPEVTPTKKSLFKRLLETATPRRSSSPRRFSSMDQNLKSKNIVLTSINNVKECRDRIVQVMALKKVTCQIRNFTIRCSLNSMNIVAVAFELELMVCRQTGLIGIFHQRLRGNSWDYFKLCEELLKI</sequence>
<dbReference type="EMBL" id="JAPWDV010000002">
    <property type="protein sequence ID" value="KAJ6218877.1"/>
    <property type="molecule type" value="Genomic_DNA"/>
</dbReference>
<keyword evidence="5 10" id="KW-0547">Nucleotide-binding</keyword>
<feature type="domain" description="Protein kinase" evidence="12">
    <location>
        <begin position="14"/>
        <end position="267"/>
    </location>
</feature>
<dbReference type="SUPFAM" id="SSF56112">
    <property type="entry name" value="Protein kinase-like (PK-like)"/>
    <property type="match status" value="1"/>
</dbReference>
<name>A0A9Q0M6K3_BLOTA</name>
<dbReference type="AlphaFoldDB" id="A0A9Q0M6K3"/>
<evidence type="ECO:0000256" key="2">
    <source>
        <dbReference type="ARBA" id="ARBA00012513"/>
    </source>
</evidence>
<dbReference type="FunFam" id="1.10.510.10:FF:000571">
    <property type="entry name" value="Maternal embryonic leucine zipper kinase"/>
    <property type="match status" value="1"/>
</dbReference>
<accession>A0A9Q0M6K3</accession>
<dbReference type="InterPro" id="IPR011009">
    <property type="entry name" value="Kinase-like_dom_sf"/>
</dbReference>
<dbReference type="EC" id="2.7.11.1" evidence="2"/>
<comment type="catalytic activity">
    <reaction evidence="9">
        <text>L-seryl-[protein] + ATP = O-phospho-L-seryl-[protein] + ADP + H(+)</text>
        <dbReference type="Rhea" id="RHEA:17989"/>
        <dbReference type="Rhea" id="RHEA-COMP:9863"/>
        <dbReference type="Rhea" id="RHEA-COMP:11604"/>
        <dbReference type="ChEBI" id="CHEBI:15378"/>
        <dbReference type="ChEBI" id="CHEBI:29999"/>
        <dbReference type="ChEBI" id="CHEBI:30616"/>
        <dbReference type="ChEBI" id="CHEBI:83421"/>
        <dbReference type="ChEBI" id="CHEBI:456216"/>
        <dbReference type="EC" id="2.7.11.1"/>
    </reaction>
</comment>
<dbReference type="Proteomes" id="UP001142055">
    <property type="component" value="Chromosome 2"/>
</dbReference>
<dbReference type="GO" id="GO:0005524">
    <property type="term" value="F:ATP binding"/>
    <property type="evidence" value="ECO:0007669"/>
    <property type="project" value="UniProtKB-UniRule"/>
</dbReference>
<evidence type="ECO:0000256" key="7">
    <source>
        <dbReference type="ARBA" id="ARBA00022840"/>
    </source>
</evidence>
<gene>
    <name evidence="14" type="ORF">RDWZM_004689</name>
</gene>
<feature type="binding site" evidence="10">
    <location>
        <position position="43"/>
    </location>
    <ligand>
        <name>ATP</name>
        <dbReference type="ChEBI" id="CHEBI:30616"/>
    </ligand>
</feature>
<evidence type="ECO:0000313" key="15">
    <source>
        <dbReference type="Proteomes" id="UP001142055"/>
    </source>
</evidence>
<protein>
    <recommendedName>
        <fullName evidence="2">non-specific serine/threonine protein kinase</fullName>
        <ecNumber evidence="2">2.7.11.1</ecNumber>
    </recommendedName>
</protein>
<evidence type="ECO:0000259" key="12">
    <source>
        <dbReference type="PROSITE" id="PS50011"/>
    </source>
</evidence>
<dbReference type="GO" id="GO:0035556">
    <property type="term" value="P:intracellular signal transduction"/>
    <property type="evidence" value="ECO:0007669"/>
    <property type="project" value="TreeGrafter"/>
</dbReference>
<dbReference type="InterPro" id="IPR028375">
    <property type="entry name" value="KA1/Ssp2_C"/>
</dbReference>
<comment type="similarity">
    <text evidence="1">Belongs to the protein kinase superfamily. CAMK Ser/Thr protein kinase family. SNF1 subfamily.</text>
</comment>
<feature type="region of interest" description="Disordered" evidence="11">
    <location>
        <begin position="424"/>
        <end position="457"/>
    </location>
</feature>
<dbReference type="InterPro" id="IPR008271">
    <property type="entry name" value="Ser/Thr_kinase_AS"/>
</dbReference>
<evidence type="ECO:0000256" key="9">
    <source>
        <dbReference type="ARBA" id="ARBA00048679"/>
    </source>
</evidence>
<dbReference type="InterPro" id="IPR017441">
    <property type="entry name" value="Protein_kinase_ATP_BS"/>
</dbReference>
<dbReference type="PROSITE" id="PS00108">
    <property type="entry name" value="PROTEIN_KINASE_ST"/>
    <property type="match status" value="1"/>
</dbReference>
<dbReference type="PROSITE" id="PS50032">
    <property type="entry name" value="KA1"/>
    <property type="match status" value="1"/>
</dbReference>
<organism evidence="14 15">
    <name type="scientific">Blomia tropicalis</name>
    <name type="common">Mite</name>
    <dbReference type="NCBI Taxonomy" id="40697"/>
    <lineage>
        <taxon>Eukaryota</taxon>
        <taxon>Metazoa</taxon>
        <taxon>Ecdysozoa</taxon>
        <taxon>Arthropoda</taxon>
        <taxon>Chelicerata</taxon>
        <taxon>Arachnida</taxon>
        <taxon>Acari</taxon>
        <taxon>Acariformes</taxon>
        <taxon>Sarcoptiformes</taxon>
        <taxon>Astigmata</taxon>
        <taxon>Glycyphagoidea</taxon>
        <taxon>Echimyopodidae</taxon>
        <taxon>Blomia</taxon>
    </lineage>
</organism>
<dbReference type="PROSITE" id="PS50011">
    <property type="entry name" value="PROTEIN_KINASE_DOM"/>
    <property type="match status" value="1"/>
</dbReference>